<sequence length="47" mass="5350">MLGDAIDRGLAPAVKDNDDKFPQEWRLSKKGRKSGGAKKEPNRKRKR</sequence>
<gene>
    <name evidence="2" type="ORF">GCM10023161_47760</name>
</gene>
<dbReference type="EMBL" id="BAABGF010000053">
    <property type="protein sequence ID" value="GAA4296489.1"/>
    <property type="molecule type" value="Genomic_DNA"/>
</dbReference>
<comment type="caution">
    <text evidence="2">The sequence shown here is derived from an EMBL/GenBank/DDBJ whole genome shotgun (WGS) entry which is preliminary data.</text>
</comment>
<dbReference type="Proteomes" id="UP001501417">
    <property type="component" value="Unassembled WGS sequence"/>
</dbReference>
<name>A0ABP8F766_9MYCO</name>
<accession>A0ABP8F766</accession>
<evidence type="ECO:0000313" key="2">
    <source>
        <dbReference type="EMBL" id="GAA4296489.1"/>
    </source>
</evidence>
<feature type="compositionally biased region" description="Basic residues" evidence="1">
    <location>
        <begin position="28"/>
        <end position="47"/>
    </location>
</feature>
<keyword evidence="3" id="KW-1185">Reference proteome</keyword>
<protein>
    <submittedName>
        <fullName evidence="2">Uncharacterized protein</fullName>
    </submittedName>
</protein>
<organism evidence="2 3">
    <name type="scientific">Mycobacterium paraffinicum</name>
    <dbReference type="NCBI Taxonomy" id="53378"/>
    <lineage>
        <taxon>Bacteria</taxon>
        <taxon>Bacillati</taxon>
        <taxon>Actinomycetota</taxon>
        <taxon>Actinomycetes</taxon>
        <taxon>Mycobacteriales</taxon>
        <taxon>Mycobacteriaceae</taxon>
        <taxon>Mycobacterium</taxon>
    </lineage>
</organism>
<evidence type="ECO:0000313" key="3">
    <source>
        <dbReference type="Proteomes" id="UP001501417"/>
    </source>
</evidence>
<proteinExistence type="predicted"/>
<reference evidence="3" key="1">
    <citation type="journal article" date="2019" name="Int. J. Syst. Evol. Microbiol.">
        <title>The Global Catalogue of Microorganisms (GCM) 10K type strain sequencing project: providing services to taxonomists for standard genome sequencing and annotation.</title>
        <authorList>
            <consortium name="The Broad Institute Genomics Platform"/>
            <consortium name="The Broad Institute Genome Sequencing Center for Infectious Disease"/>
            <person name="Wu L."/>
            <person name="Ma J."/>
        </authorList>
    </citation>
    <scope>NUCLEOTIDE SEQUENCE [LARGE SCALE GENOMIC DNA]</scope>
    <source>
        <strain evidence="3">JCM 17782</strain>
    </source>
</reference>
<feature type="compositionally biased region" description="Basic and acidic residues" evidence="1">
    <location>
        <begin position="15"/>
        <end position="27"/>
    </location>
</feature>
<evidence type="ECO:0000256" key="1">
    <source>
        <dbReference type="SAM" id="MobiDB-lite"/>
    </source>
</evidence>
<feature type="region of interest" description="Disordered" evidence="1">
    <location>
        <begin position="1"/>
        <end position="47"/>
    </location>
</feature>